<dbReference type="PANTHER" id="PTHR40940:SF1">
    <property type="entry name" value="PROTEIN BATD"/>
    <property type="match status" value="1"/>
</dbReference>
<evidence type="ECO:0000256" key="1">
    <source>
        <dbReference type="SAM" id="Phobius"/>
    </source>
</evidence>
<dbReference type="Pfam" id="PF13584">
    <property type="entry name" value="BatD"/>
    <property type="match status" value="1"/>
</dbReference>
<dbReference type="OrthoDB" id="5293418at2"/>
<organism evidence="4 5">
    <name type="scientific">Methylomonas koyamae</name>
    <dbReference type="NCBI Taxonomy" id="702114"/>
    <lineage>
        <taxon>Bacteria</taxon>
        <taxon>Pseudomonadati</taxon>
        <taxon>Pseudomonadota</taxon>
        <taxon>Gammaproteobacteria</taxon>
        <taxon>Methylococcales</taxon>
        <taxon>Methylococcaceae</taxon>
        <taxon>Methylomonas</taxon>
    </lineage>
</organism>
<evidence type="ECO:0000256" key="2">
    <source>
        <dbReference type="SAM" id="SignalP"/>
    </source>
</evidence>
<gene>
    <name evidence="4" type="ORF">A1507_13315</name>
</gene>
<evidence type="ECO:0000313" key="4">
    <source>
        <dbReference type="EMBL" id="OAI15797.1"/>
    </source>
</evidence>
<accession>A0A177NCN7</accession>
<keyword evidence="2" id="KW-0732">Signal</keyword>
<keyword evidence="1" id="KW-0472">Membrane</keyword>
<protein>
    <recommendedName>
        <fullName evidence="3">DUF7939 domain-containing protein</fullName>
    </recommendedName>
</protein>
<dbReference type="InterPro" id="IPR057699">
    <property type="entry name" value="DUF7939"/>
</dbReference>
<feature type="chain" id="PRO_5008069015" description="DUF7939 domain-containing protein" evidence="2">
    <location>
        <begin position="24"/>
        <end position="558"/>
    </location>
</feature>
<feature type="transmembrane region" description="Helical" evidence="1">
    <location>
        <begin position="422"/>
        <end position="442"/>
    </location>
</feature>
<dbReference type="PANTHER" id="PTHR40940">
    <property type="entry name" value="PROTEIN BATD-RELATED"/>
    <property type="match status" value="1"/>
</dbReference>
<feature type="domain" description="DUF7939" evidence="3">
    <location>
        <begin position="461"/>
        <end position="540"/>
    </location>
</feature>
<dbReference type="Pfam" id="PF25607">
    <property type="entry name" value="DUF7939"/>
    <property type="match status" value="1"/>
</dbReference>
<dbReference type="Proteomes" id="UP000077857">
    <property type="component" value="Unassembled WGS sequence"/>
</dbReference>
<dbReference type="EMBL" id="LUUJ01000080">
    <property type="protein sequence ID" value="OAI15797.1"/>
    <property type="molecule type" value="Genomic_DNA"/>
</dbReference>
<dbReference type="RefSeq" id="WP_064040677.1">
    <property type="nucleotide sequence ID" value="NZ_LUUJ01000080.1"/>
</dbReference>
<reference evidence="4 5" key="1">
    <citation type="submission" date="2016-03" db="EMBL/GenBank/DDBJ databases">
        <authorList>
            <person name="Ploux O."/>
        </authorList>
    </citation>
    <scope>NUCLEOTIDE SEQUENCE [LARGE SCALE GENOMIC DNA]</scope>
    <source>
        <strain evidence="4 5">R-45378</strain>
    </source>
</reference>
<evidence type="ECO:0000313" key="5">
    <source>
        <dbReference type="Proteomes" id="UP000077857"/>
    </source>
</evidence>
<comment type="caution">
    <text evidence="4">The sequence shown here is derived from an EMBL/GenBank/DDBJ whole genome shotgun (WGS) entry which is preliminary data.</text>
</comment>
<keyword evidence="1" id="KW-0812">Transmembrane</keyword>
<dbReference type="InterPro" id="IPR025738">
    <property type="entry name" value="BatD"/>
</dbReference>
<evidence type="ECO:0000259" key="3">
    <source>
        <dbReference type="Pfam" id="PF25607"/>
    </source>
</evidence>
<keyword evidence="1" id="KW-1133">Transmembrane helix</keyword>
<proteinExistence type="predicted"/>
<sequence>MRNCLLPCWLGLCLFWLSGVAGAAEIGVAVDRNPVGLNESFQITFTAAEQPDGSPDFEPLRQDFEIVNQQRSTSASWVNGKSSRNEQWLLTAMAKRSGELTIPAIAFGADSSKPLALTVTETAQPTAKDDELFLEVSATPEQPYVQAQVIYTLKLFRRVQITQASLSEPEIKDALVEKLGEDSTYSTQIKGVDYWVTERKYAIFPQQSGLFTIAPLVLNAEYVSGRQQPRFNGFFNRPSTETRRVVSKAVTLNVRAVPAEFKGAWLGAEALELSESWSDASRQAKVGEPLTRTLTLKAKGATVGQLPELFDKTPIDGIKTYPDQPLLNEDKQSDGLTASREEKIAFIPSKPGEYSLPALHIRWFNTKTHKIEEAALPAAKIKALAVAGTAGPDVAAAAAKPVESGAVAATPISVCSDRETRVWQAVSAILALGWLLTAIGLVRRRRNGGRTGAGNQAPGESALEKALKRACWENNPQSAKQLLLQWGKTRYGSDSLAGLANCCGEALRSEIDRLNRLLYTPGGQDWQGRDLWAAFIAEPRQVSDVADNGDGLEPLFKI</sequence>
<dbReference type="AlphaFoldDB" id="A0A177NCN7"/>
<name>A0A177NCN7_9GAMM</name>
<feature type="signal peptide" evidence="2">
    <location>
        <begin position="1"/>
        <end position="23"/>
    </location>
</feature>